<dbReference type="SMART" id="SM00450">
    <property type="entry name" value="RHOD"/>
    <property type="match status" value="1"/>
</dbReference>
<accession>A0A2W1NDH8</accession>
<dbReference type="Gene3D" id="3.40.250.10">
    <property type="entry name" value="Rhodanese-like domain"/>
    <property type="match status" value="1"/>
</dbReference>
<dbReference type="InterPro" id="IPR036873">
    <property type="entry name" value="Rhodanese-like_dom_sf"/>
</dbReference>
<evidence type="ECO:0000313" key="2">
    <source>
        <dbReference type="EMBL" id="PZE22567.1"/>
    </source>
</evidence>
<dbReference type="InterPro" id="IPR050229">
    <property type="entry name" value="GlpE_sulfurtransferase"/>
</dbReference>
<evidence type="ECO:0000313" key="3">
    <source>
        <dbReference type="Proteomes" id="UP000214746"/>
    </source>
</evidence>
<protein>
    <submittedName>
        <fullName evidence="2">Rhodanese-like domain-containing protein</fullName>
    </submittedName>
</protein>
<dbReference type="PANTHER" id="PTHR43031:SF17">
    <property type="entry name" value="SULFURTRANSFERASE YTWF-RELATED"/>
    <property type="match status" value="1"/>
</dbReference>
<dbReference type="Pfam" id="PF00581">
    <property type="entry name" value="Rhodanese"/>
    <property type="match status" value="1"/>
</dbReference>
<dbReference type="InterPro" id="IPR001763">
    <property type="entry name" value="Rhodanese-like_dom"/>
</dbReference>
<sequence>MQTITPQQLKNRLNNNEPLHIIDVREPEEIATGMIAGAVSIPLGQIPERIDEIPRDKETILVCRGGNRSKRAYDFLTAQGFTNLTNMTGGMMEWEAL</sequence>
<dbReference type="AlphaFoldDB" id="A0A2W1NDH8"/>
<dbReference type="RefSeq" id="WP_089198337.1">
    <property type="nucleotide sequence ID" value="NZ_NHRJ02000001.1"/>
</dbReference>
<proteinExistence type="predicted"/>
<dbReference type="Proteomes" id="UP000214746">
    <property type="component" value="Unassembled WGS sequence"/>
</dbReference>
<dbReference type="PANTHER" id="PTHR43031">
    <property type="entry name" value="FAD-DEPENDENT OXIDOREDUCTASE"/>
    <property type="match status" value="1"/>
</dbReference>
<dbReference type="PROSITE" id="PS50206">
    <property type="entry name" value="RHODANESE_3"/>
    <property type="match status" value="1"/>
</dbReference>
<dbReference type="SUPFAM" id="SSF52821">
    <property type="entry name" value="Rhodanese/Cell cycle control phosphatase"/>
    <property type="match status" value="1"/>
</dbReference>
<feature type="domain" description="Rhodanese" evidence="1">
    <location>
        <begin position="15"/>
        <end position="96"/>
    </location>
</feature>
<dbReference type="OrthoDB" id="9800872at2"/>
<keyword evidence="3" id="KW-1185">Reference proteome</keyword>
<gene>
    <name evidence="2" type="ORF">CBW46_001950</name>
</gene>
<evidence type="ECO:0000259" key="1">
    <source>
        <dbReference type="PROSITE" id="PS50206"/>
    </source>
</evidence>
<organism evidence="2 3">
    <name type="scientific">Paenibacillus xerothermodurans</name>
    <dbReference type="NCBI Taxonomy" id="1977292"/>
    <lineage>
        <taxon>Bacteria</taxon>
        <taxon>Bacillati</taxon>
        <taxon>Bacillota</taxon>
        <taxon>Bacilli</taxon>
        <taxon>Bacillales</taxon>
        <taxon>Paenibacillaceae</taxon>
        <taxon>Paenibacillus</taxon>
    </lineage>
</organism>
<name>A0A2W1NDH8_PAEXE</name>
<dbReference type="CDD" id="cd00158">
    <property type="entry name" value="RHOD"/>
    <property type="match status" value="1"/>
</dbReference>
<dbReference type="EMBL" id="NHRJ02000001">
    <property type="protein sequence ID" value="PZE22567.1"/>
    <property type="molecule type" value="Genomic_DNA"/>
</dbReference>
<reference evidence="2" key="1">
    <citation type="submission" date="2018-06" db="EMBL/GenBank/DDBJ databases">
        <title>Paenibacillus xerothermodurans sp. nov. an extremely dry heat resistant spore forming bacterium isolated from the soil of Cape Canaveral, Florida.</title>
        <authorList>
            <person name="Seuylemezian A."/>
            <person name="Kaur N."/>
            <person name="Patil P."/>
            <person name="Patil P."/>
            <person name="Mayilraj S."/>
            <person name="Vaishampayan P."/>
        </authorList>
    </citation>
    <scope>NUCLEOTIDE SEQUENCE [LARGE SCALE GENOMIC DNA]</scope>
    <source>
        <strain evidence="2">ATCC 27380</strain>
    </source>
</reference>
<comment type="caution">
    <text evidence="2">The sequence shown here is derived from an EMBL/GenBank/DDBJ whole genome shotgun (WGS) entry which is preliminary data.</text>
</comment>